<comment type="similarity">
    <text evidence="2">Belongs to the UPF0410 family.</text>
</comment>
<keyword evidence="6 7" id="KW-0472">Membrane</keyword>
<dbReference type="OrthoDB" id="3483802at2"/>
<name>A0A0X3VCH3_9ACTN</name>
<dbReference type="PANTHER" id="PTHR33884:SF3">
    <property type="entry name" value="UPF0410 PROTEIN YMGE"/>
    <property type="match status" value="1"/>
</dbReference>
<dbReference type="PANTHER" id="PTHR33884">
    <property type="entry name" value="UPF0410 PROTEIN YMGE"/>
    <property type="match status" value="1"/>
</dbReference>
<evidence type="ECO:0000256" key="2">
    <source>
        <dbReference type="ARBA" id="ARBA00011006"/>
    </source>
</evidence>
<dbReference type="EMBL" id="LLZH01000001">
    <property type="protein sequence ID" value="KUL42489.1"/>
    <property type="molecule type" value="Genomic_DNA"/>
</dbReference>
<evidence type="ECO:0000256" key="4">
    <source>
        <dbReference type="ARBA" id="ARBA00022692"/>
    </source>
</evidence>
<feature type="transmembrane region" description="Helical" evidence="7">
    <location>
        <begin position="31"/>
        <end position="54"/>
    </location>
</feature>
<protein>
    <submittedName>
        <fullName evidence="8">Transglycosylase</fullName>
    </submittedName>
</protein>
<keyword evidence="3" id="KW-1003">Cell membrane</keyword>
<reference evidence="8 9" key="1">
    <citation type="submission" date="2015-10" db="EMBL/GenBank/DDBJ databases">
        <authorList>
            <person name="Gilbert D.G."/>
        </authorList>
    </citation>
    <scope>NUCLEOTIDE SEQUENCE [LARGE SCALE GENOMIC DNA]</scope>
    <source>
        <strain evidence="8 9">NRRL B-16712</strain>
    </source>
</reference>
<gene>
    <name evidence="8" type="ORF">ADL15_01040</name>
</gene>
<evidence type="ECO:0000313" key="8">
    <source>
        <dbReference type="EMBL" id="KUL42489.1"/>
    </source>
</evidence>
<comment type="subcellular location">
    <subcellularLocation>
        <location evidence="1">Cell membrane</location>
        <topology evidence="1">Multi-pass membrane protein</topology>
    </subcellularLocation>
</comment>
<dbReference type="GO" id="GO:0005886">
    <property type="term" value="C:plasma membrane"/>
    <property type="evidence" value="ECO:0007669"/>
    <property type="project" value="UniProtKB-SubCell"/>
</dbReference>
<comment type="caution">
    <text evidence="8">The sequence shown here is derived from an EMBL/GenBank/DDBJ whole genome shotgun (WGS) entry which is preliminary data.</text>
</comment>
<dbReference type="AlphaFoldDB" id="A0A0X3VCH3"/>
<dbReference type="Proteomes" id="UP000053244">
    <property type="component" value="Unassembled WGS sequence"/>
</dbReference>
<evidence type="ECO:0000256" key="3">
    <source>
        <dbReference type="ARBA" id="ARBA00022475"/>
    </source>
</evidence>
<organism evidence="8 9">
    <name type="scientific">Actinoplanes awajinensis subsp. mycoplanecinus</name>
    <dbReference type="NCBI Taxonomy" id="135947"/>
    <lineage>
        <taxon>Bacteria</taxon>
        <taxon>Bacillati</taxon>
        <taxon>Actinomycetota</taxon>
        <taxon>Actinomycetes</taxon>
        <taxon>Micromonosporales</taxon>
        <taxon>Micromonosporaceae</taxon>
        <taxon>Actinoplanes</taxon>
    </lineage>
</organism>
<accession>A0A0X3VCH3</accession>
<keyword evidence="9" id="KW-1185">Reference proteome</keyword>
<feature type="transmembrane region" description="Helical" evidence="7">
    <location>
        <begin position="6"/>
        <end position="24"/>
    </location>
</feature>
<keyword evidence="5 7" id="KW-1133">Transmembrane helix</keyword>
<dbReference type="RefSeq" id="WP_067684049.1">
    <property type="nucleotide sequence ID" value="NZ_LLZH01000001.1"/>
</dbReference>
<sequence>MTVTGIITALVVGLIIGALGRLVVPGKQNIPIWLTMVIGVVAALLGTVLARAFGVASTNGFDWIEFFFQVVLAAIGVALTVGVVGRRGLTR</sequence>
<feature type="transmembrane region" description="Helical" evidence="7">
    <location>
        <begin position="66"/>
        <end position="85"/>
    </location>
</feature>
<keyword evidence="4 7" id="KW-0812">Transmembrane</keyword>
<evidence type="ECO:0000256" key="1">
    <source>
        <dbReference type="ARBA" id="ARBA00004651"/>
    </source>
</evidence>
<evidence type="ECO:0000256" key="7">
    <source>
        <dbReference type="SAM" id="Phobius"/>
    </source>
</evidence>
<evidence type="ECO:0000256" key="6">
    <source>
        <dbReference type="ARBA" id="ARBA00023136"/>
    </source>
</evidence>
<dbReference type="InterPro" id="IPR007341">
    <property type="entry name" value="Transgly_assoc"/>
</dbReference>
<evidence type="ECO:0000313" key="9">
    <source>
        <dbReference type="Proteomes" id="UP000053244"/>
    </source>
</evidence>
<evidence type="ECO:0000256" key="5">
    <source>
        <dbReference type="ARBA" id="ARBA00022989"/>
    </source>
</evidence>
<proteinExistence type="inferred from homology"/>